<dbReference type="InterPro" id="IPR000330">
    <property type="entry name" value="SNF2_N"/>
</dbReference>
<accession>A0A2R2MT21</accession>
<dbReference type="GO" id="GO:0031297">
    <property type="term" value="P:replication fork processing"/>
    <property type="evidence" value="ECO:0007669"/>
    <property type="project" value="TreeGrafter"/>
</dbReference>
<dbReference type="GO" id="GO:0006281">
    <property type="term" value="P:DNA repair"/>
    <property type="evidence" value="ECO:0007669"/>
    <property type="project" value="TreeGrafter"/>
</dbReference>
<gene>
    <name evidence="5" type="primary">LOC106181352</name>
</gene>
<dbReference type="OrthoDB" id="605656at2759"/>
<dbReference type="STRING" id="7574.A0A2R2MT21"/>
<dbReference type="FunCoup" id="A0A2R2MT21">
    <property type="interactions" value="1549"/>
</dbReference>
<evidence type="ECO:0000313" key="4">
    <source>
        <dbReference type="Proteomes" id="UP000085678"/>
    </source>
</evidence>
<organism evidence="4 5">
    <name type="scientific">Lingula anatina</name>
    <name type="common">Brachiopod</name>
    <name type="synonym">Lingula unguis</name>
    <dbReference type="NCBI Taxonomy" id="7574"/>
    <lineage>
        <taxon>Eukaryota</taxon>
        <taxon>Metazoa</taxon>
        <taxon>Spiralia</taxon>
        <taxon>Lophotrochozoa</taxon>
        <taxon>Brachiopoda</taxon>
        <taxon>Linguliformea</taxon>
        <taxon>Lingulata</taxon>
        <taxon>Lingulida</taxon>
        <taxon>Linguloidea</taxon>
        <taxon>Lingulidae</taxon>
        <taxon>Lingula</taxon>
    </lineage>
</organism>
<feature type="compositionally biased region" description="Low complexity" evidence="2">
    <location>
        <begin position="104"/>
        <end position="117"/>
    </location>
</feature>
<feature type="compositionally biased region" description="Polar residues" evidence="2">
    <location>
        <begin position="1"/>
        <end position="39"/>
    </location>
</feature>
<dbReference type="InParanoid" id="A0A2R2MT21"/>
<protein>
    <submittedName>
        <fullName evidence="5">SWI/SNF-related matrix-associated actin-dependent regulator of chromatin subfamily A-like protein 1</fullName>
    </submittedName>
</protein>
<dbReference type="AlphaFoldDB" id="A0A2R2MT21"/>
<dbReference type="SMART" id="SM00487">
    <property type="entry name" value="DEXDc"/>
    <property type="match status" value="1"/>
</dbReference>
<evidence type="ECO:0000259" key="3">
    <source>
        <dbReference type="PROSITE" id="PS51192"/>
    </source>
</evidence>
<reference evidence="5" key="1">
    <citation type="submission" date="2025-08" db="UniProtKB">
        <authorList>
            <consortium name="RefSeq"/>
        </authorList>
    </citation>
    <scope>IDENTIFICATION</scope>
    <source>
        <tissue evidence="5">Gonads</tissue>
    </source>
</reference>
<dbReference type="KEGG" id="lak:106181352"/>
<feature type="compositionally biased region" description="Low complexity" evidence="2">
    <location>
        <begin position="45"/>
        <end position="58"/>
    </location>
</feature>
<dbReference type="Gene3D" id="3.40.50.10810">
    <property type="entry name" value="Tandem AAA-ATPase domain"/>
    <property type="match status" value="1"/>
</dbReference>
<dbReference type="RefSeq" id="XP_023933415.1">
    <property type="nucleotide sequence ID" value="XM_024077647.1"/>
</dbReference>
<feature type="compositionally biased region" description="Polar residues" evidence="2">
    <location>
        <begin position="77"/>
        <end position="103"/>
    </location>
</feature>
<name>A0A2R2MT21_LINAN</name>
<sequence>MINASSAQQIHQGSNTSSHKSNTLSGGFTSQNKNTNSSVILKDGNSSLSGNVSNSNSSRTCITGNSGATIGCESTPNTVVPAQHKPTSTLVFPSSSSNVNRNTSQSSFYKSSASQNQAQHNKFQNETGVAPNTNKGVKNIPQSDLAAAVTSDNSFFSKKKTATVKGSAVLISRDRFVLSIGYCSPLVEIYSVTKRWDFKLEEYEELMRRARILMQQGVIELEGLPQPLLQAFKPACQGKITDNHVPNADLTRVPDTLTGSLMPFQRDGVNFAISREGRVIIADDMGLGKTIQSICVACYYRKEWPLLVVVPSSVRFAWSEQLQRWIPNLNPDDINVVVTGKDDVTAGKVVIVSYDMMTKKKNDLQHVGFKVAILDESHFLKNFRTARCQAAQLILKVSKRVILLSGTPALSRPAELYTQLRLVKPQLFPNFHLFGLRYCDGKQNNFGWDYSGSSNLPELQLLLGETIMIR</sequence>
<dbReference type="InterPro" id="IPR038718">
    <property type="entry name" value="SNF2-like_sf"/>
</dbReference>
<keyword evidence="1" id="KW-0378">Hydrolase</keyword>
<dbReference type="CDD" id="cd18010">
    <property type="entry name" value="DEXHc_HARP_SMARCAL1"/>
    <property type="match status" value="1"/>
</dbReference>
<dbReference type="GO" id="GO:0016787">
    <property type="term" value="F:hydrolase activity"/>
    <property type="evidence" value="ECO:0007669"/>
    <property type="project" value="UniProtKB-KW"/>
</dbReference>
<evidence type="ECO:0000313" key="5">
    <source>
        <dbReference type="RefSeq" id="XP_023933415.1"/>
    </source>
</evidence>
<dbReference type="Pfam" id="PF00176">
    <property type="entry name" value="SNF2-rel_dom"/>
    <property type="match status" value="1"/>
</dbReference>
<dbReference type="PROSITE" id="PS51192">
    <property type="entry name" value="HELICASE_ATP_BIND_1"/>
    <property type="match status" value="1"/>
</dbReference>
<feature type="domain" description="Helicase ATP-binding" evidence="3">
    <location>
        <begin position="270"/>
        <end position="426"/>
    </location>
</feature>
<dbReference type="GO" id="GO:0043596">
    <property type="term" value="C:nuclear replication fork"/>
    <property type="evidence" value="ECO:0007669"/>
    <property type="project" value="TreeGrafter"/>
</dbReference>
<dbReference type="PANTHER" id="PTHR45766">
    <property type="entry name" value="DNA ANNEALING HELICASE AND ENDONUCLEASE ZRANB3 FAMILY MEMBER"/>
    <property type="match status" value="1"/>
</dbReference>
<dbReference type="InterPro" id="IPR014001">
    <property type="entry name" value="Helicase_ATP-bd"/>
</dbReference>
<dbReference type="InterPro" id="IPR027417">
    <property type="entry name" value="P-loop_NTPase"/>
</dbReference>
<evidence type="ECO:0000256" key="2">
    <source>
        <dbReference type="SAM" id="MobiDB-lite"/>
    </source>
</evidence>
<dbReference type="Proteomes" id="UP000085678">
    <property type="component" value="Unplaced"/>
</dbReference>
<dbReference type="SUPFAM" id="SSF52540">
    <property type="entry name" value="P-loop containing nucleoside triphosphate hydrolases"/>
    <property type="match status" value="1"/>
</dbReference>
<feature type="region of interest" description="Disordered" evidence="2">
    <location>
        <begin position="77"/>
        <end position="121"/>
    </location>
</feature>
<evidence type="ECO:0000256" key="1">
    <source>
        <dbReference type="ARBA" id="ARBA00022801"/>
    </source>
</evidence>
<dbReference type="GeneID" id="106181352"/>
<dbReference type="GO" id="GO:0005524">
    <property type="term" value="F:ATP binding"/>
    <property type="evidence" value="ECO:0007669"/>
    <property type="project" value="InterPro"/>
</dbReference>
<keyword evidence="4" id="KW-1185">Reference proteome</keyword>
<proteinExistence type="predicted"/>
<feature type="region of interest" description="Disordered" evidence="2">
    <location>
        <begin position="1"/>
        <end position="59"/>
    </location>
</feature>
<dbReference type="PANTHER" id="PTHR45766:SF6">
    <property type="entry name" value="SWI_SNF-RELATED MATRIX-ASSOCIATED ACTIN-DEPENDENT REGULATOR OF CHROMATIN SUBFAMILY A-LIKE PROTEIN 1"/>
    <property type="match status" value="1"/>
</dbReference>